<feature type="region of interest" description="Disordered" evidence="1">
    <location>
        <begin position="40"/>
        <end position="109"/>
    </location>
</feature>
<dbReference type="EMBL" id="CM008053">
    <property type="protein sequence ID" value="PVH34463.1"/>
    <property type="molecule type" value="Genomic_DNA"/>
</dbReference>
<feature type="compositionally biased region" description="Low complexity" evidence="1">
    <location>
        <begin position="76"/>
        <end position="86"/>
    </location>
</feature>
<sequence length="198" mass="21917">MLQISNTCFFQKKVVFFPRDEHHLFRNGAGHPHISIQLKRSKWLPRTRPRLQPPRLGPRPPSIPAPGRRRPDRHCAPAASARSGAPPRAPDPATPAPSGSGAGRQLGAPEAVPARWRWWWWRRRGGLRGRGHGAVAAVHGLQAYSTSRRPRPRVGSGQGASARRPRTSFSTRTSRPSSPTSASRSSARRAVTCRWPRP</sequence>
<feature type="compositionally biased region" description="Pro residues" evidence="1">
    <location>
        <begin position="51"/>
        <end position="64"/>
    </location>
</feature>
<protein>
    <submittedName>
        <fullName evidence="2">Uncharacterized protein</fullName>
    </submittedName>
</protein>
<feature type="compositionally biased region" description="Low complexity" evidence="1">
    <location>
        <begin position="167"/>
        <end position="190"/>
    </location>
</feature>
<organism evidence="2">
    <name type="scientific">Panicum hallii</name>
    <dbReference type="NCBI Taxonomy" id="206008"/>
    <lineage>
        <taxon>Eukaryota</taxon>
        <taxon>Viridiplantae</taxon>
        <taxon>Streptophyta</taxon>
        <taxon>Embryophyta</taxon>
        <taxon>Tracheophyta</taxon>
        <taxon>Spermatophyta</taxon>
        <taxon>Magnoliopsida</taxon>
        <taxon>Liliopsida</taxon>
        <taxon>Poales</taxon>
        <taxon>Poaceae</taxon>
        <taxon>PACMAD clade</taxon>
        <taxon>Panicoideae</taxon>
        <taxon>Panicodae</taxon>
        <taxon>Paniceae</taxon>
        <taxon>Panicinae</taxon>
        <taxon>Panicum</taxon>
        <taxon>Panicum sect. Panicum</taxon>
    </lineage>
</organism>
<dbReference type="AlphaFoldDB" id="A0A2T8I9X0"/>
<accession>A0A2T8I9X0</accession>
<dbReference type="Proteomes" id="UP000243499">
    <property type="component" value="Chromosome 8"/>
</dbReference>
<feature type="region of interest" description="Disordered" evidence="1">
    <location>
        <begin position="141"/>
        <end position="198"/>
    </location>
</feature>
<reference evidence="2" key="1">
    <citation type="submission" date="2018-04" db="EMBL/GenBank/DDBJ databases">
        <title>WGS assembly of Panicum hallii.</title>
        <authorList>
            <person name="Lovell J."/>
            <person name="Jenkins J."/>
            <person name="Lowry D."/>
            <person name="Mamidi S."/>
            <person name="Sreedasyam A."/>
            <person name="Weng X."/>
            <person name="Barry K."/>
            <person name="Bonette J."/>
            <person name="Campitelli B."/>
            <person name="Daum C."/>
            <person name="Gordon S."/>
            <person name="Gould B."/>
            <person name="Lipzen A."/>
            <person name="Macqueen A."/>
            <person name="Palacio-Mejia J."/>
            <person name="Plott C."/>
            <person name="Shakirov E."/>
            <person name="Shu S."/>
            <person name="Yoshinaga Y."/>
            <person name="Zane M."/>
            <person name="Rokhsar D."/>
            <person name="Grimwood J."/>
            <person name="Schmutz J."/>
            <person name="Juenger T."/>
        </authorList>
    </citation>
    <scope>NUCLEOTIDE SEQUENCE [LARGE SCALE GENOMIC DNA]</scope>
    <source>
        <strain evidence="2">FIL2</strain>
    </source>
</reference>
<name>A0A2T8I9X0_9POAL</name>
<dbReference type="Gramene" id="PVH34463">
    <property type="protein sequence ID" value="PVH34463"/>
    <property type="gene ID" value="PAHAL_8G224900"/>
</dbReference>
<evidence type="ECO:0000256" key="1">
    <source>
        <dbReference type="SAM" id="MobiDB-lite"/>
    </source>
</evidence>
<proteinExistence type="predicted"/>
<evidence type="ECO:0000313" key="2">
    <source>
        <dbReference type="EMBL" id="PVH34463.1"/>
    </source>
</evidence>
<gene>
    <name evidence="2" type="ORF">PAHAL_8G224900</name>
</gene>
<feature type="compositionally biased region" description="Basic residues" evidence="1">
    <location>
        <begin position="40"/>
        <end position="49"/>
    </location>
</feature>